<proteinExistence type="predicted"/>
<feature type="region of interest" description="Disordered" evidence="1">
    <location>
        <begin position="17"/>
        <end position="143"/>
    </location>
</feature>
<feature type="compositionally biased region" description="Polar residues" evidence="1">
    <location>
        <begin position="128"/>
        <end position="138"/>
    </location>
</feature>
<gene>
    <name evidence="2" type="ORF">BTM29_05645</name>
</gene>
<dbReference type="Proteomes" id="UP000187499">
    <property type="component" value="Chromosome"/>
</dbReference>
<organism evidence="2 3">
    <name type="scientific">Companilactobacillus allii</name>
    <dbReference type="NCBI Taxonomy" id="1847728"/>
    <lineage>
        <taxon>Bacteria</taxon>
        <taxon>Bacillati</taxon>
        <taxon>Bacillota</taxon>
        <taxon>Bacilli</taxon>
        <taxon>Lactobacillales</taxon>
        <taxon>Lactobacillaceae</taxon>
        <taxon>Companilactobacillus</taxon>
    </lineage>
</organism>
<dbReference type="STRING" id="1847728.BTM29_05645"/>
<feature type="compositionally biased region" description="Polar residues" evidence="1">
    <location>
        <begin position="25"/>
        <end position="36"/>
    </location>
</feature>
<feature type="compositionally biased region" description="Acidic residues" evidence="1">
    <location>
        <begin position="37"/>
        <end position="48"/>
    </location>
</feature>
<protein>
    <recommendedName>
        <fullName evidence="4">Scaffolding protein</fullName>
    </recommendedName>
</protein>
<dbReference type="RefSeq" id="WP_076614580.1">
    <property type="nucleotide sequence ID" value="NZ_CP019323.1"/>
</dbReference>
<evidence type="ECO:0008006" key="4">
    <source>
        <dbReference type="Google" id="ProtNLM"/>
    </source>
</evidence>
<dbReference type="InterPro" id="IPR025580">
    <property type="entry name" value="Gp46"/>
</dbReference>
<sequence>MKSLLKAPLKLNLQFFAEGDGGTEGSQPAGNDNQVATEDEKETDGEDDPKDKEDEKKYTRADFRKMFAGQMNEFKSKELPDLLKEAEQRGAERAKMSDKEKADADKKQREDELNKREQALNQREALADTTTRLSNEGLPTSFAPMLNDLDADKRATNIDNFKKVFSEAVHTGVLDQTKGGKTPSAGDGATHEENSGAQFAEQANKQGQGTIKDDPWKLK</sequence>
<keyword evidence="3" id="KW-1185">Reference proteome</keyword>
<evidence type="ECO:0000256" key="1">
    <source>
        <dbReference type="SAM" id="MobiDB-lite"/>
    </source>
</evidence>
<dbReference type="EMBL" id="CP019323">
    <property type="protein sequence ID" value="APX72077.1"/>
    <property type="molecule type" value="Genomic_DNA"/>
</dbReference>
<accession>A0A1P8Q2M9</accession>
<feature type="compositionally biased region" description="Basic and acidic residues" evidence="1">
    <location>
        <begin position="49"/>
        <end position="65"/>
    </location>
</feature>
<dbReference type="OrthoDB" id="2326266at2"/>
<evidence type="ECO:0000313" key="3">
    <source>
        <dbReference type="Proteomes" id="UP000187499"/>
    </source>
</evidence>
<reference evidence="3" key="1">
    <citation type="submission" date="2016-12" db="EMBL/GenBank/DDBJ databases">
        <authorList>
            <person name="Jung M.Y."/>
            <person name="Lee S.H."/>
        </authorList>
    </citation>
    <scope>NUCLEOTIDE SEQUENCE [LARGE SCALE GENOMIC DNA]</scope>
    <source>
        <strain evidence="3">WiKim39</strain>
    </source>
</reference>
<dbReference type="AlphaFoldDB" id="A0A1P8Q2M9"/>
<dbReference type="Pfam" id="PF14265">
    <property type="entry name" value="DUF4355"/>
    <property type="match status" value="1"/>
</dbReference>
<feature type="compositionally biased region" description="Polar residues" evidence="1">
    <location>
        <begin position="195"/>
        <end position="209"/>
    </location>
</feature>
<feature type="region of interest" description="Disordered" evidence="1">
    <location>
        <begin position="173"/>
        <end position="219"/>
    </location>
</feature>
<dbReference type="KEGG" id="lalw:BTM29_05645"/>
<feature type="compositionally biased region" description="Basic and acidic residues" evidence="1">
    <location>
        <begin position="74"/>
        <end position="118"/>
    </location>
</feature>
<name>A0A1P8Q2M9_9LACO</name>
<evidence type="ECO:0000313" key="2">
    <source>
        <dbReference type="EMBL" id="APX72077.1"/>
    </source>
</evidence>